<proteinExistence type="predicted"/>
<keyword evidence="1" id="KW-0472">Membrane</keyword>
<evidence type="ECO:0000313" key="3">
    <source>
        <dbReference type="EMBL" id="OQR78731.1"/>
    </source>
</evidence>
<dbReference type="EMBL" id="MNPL01001875">
    <property type="protein sequence ID" value="OQR78731.1"/>
    <property type="molecule type" value="Genomic_DNA"/>
</dbReference>
<keyword evidence="1" id="KW-0812">Transmembrane</keyword>
<accession>A0A1V9XZ35</accession>
<gene>
    <name evidence="3" type="ORF">BIW11_06215</name>
</gene>
<evidence type="ECO:0000256" key="1">
    <source>
        <dbReference type="SAM" id="Phobius"/>
    </source>
</evidence>
<reference evidence="3 4" key="1">
    <citation type="journal article" date="2017" name="Gigascience">
        <title>Draft genome of the honey bee ectoparasitic mite, Tropilaelaps mercedesae, is shaped by the parasitic life history.</title>
        <authorList>
            <person name="Dong X."/>
            <person name="Armstrong S.D."/>
            <person name="Xia D."/>
            <person name="Makepeace B.L."/>
            <person name="Darby A.C."/>
            <person name="Kadowaki T."/>
        </authorList>
    </citation>
    <scope>NUCLEOTIDE SEQUENCE [LARGE SCALE GENOMIC DNA]</scope>
    <source>
        <strain evidence="3">Wuxi-XJTLU</strain>
    </source>
</reference>
<organism evidence="3 4">
    <name type="scientific">Tropilaelaps mercedesae</name>
    <dbReference type="NCBI Taxonomy" id="418985"/>
    <lineage>
        <taxon>Eukaryota</taxon>
        <taxon>Metazoa</taxon>
        <taxon>Ecdysozoa</taxon>
        <taxon>Arthropoda</taxon>
        <taxon>Chelicerata</taxon>
        <taxon>Arachnida</taxon>
        <taxon>Acari</taxon>
        <taxon>Parasitiformes</taxon>
        <taxon>Mesostigmata</taxon>
        <taxon>Gamasina</taxon>
        <taxon>Dermanyssoidea</taxon>
        <taxon>Laelapidae</taxon>
        <taxon>Tropilaelaps</taxon>
    </lineage>
</organism>
<keyword evidence="4" id="KW-1185">Reference proteome</keyword>
<sequence>VMQTTRNFRTTSLVLVIALLVSCLLPPSEAILKKKLRLLVHGALAGGVVGGAVGYAVGKHHGTQHHTVWIQKHHKPYNLGCGGTRLGQRRLGRRMVVNTTEVSLRSERRSPNSPCPGHQLSPCDVDRPICRLGN</sequence>
<feature type="non-terminal residue" evidence="3">
    <location>
        <position position="1"/>
    </location>
</feature>
<evidence type="ECO:0000256" key="2">
    <source>
        <dbReference type="SAM" id="SignalP"/>
    </source>
</evidence>
<comment type="caution">
    <text evidence="3">The sequence shown here is derived from an EMBL/GenBank/DDBJ whole genome shotgun (WGS) entry which is preliminary data.</text>
</comment>
<feature type="chain" id="PRO_5013161928" evidence="2">
    <location>
        <begin position="31"/>
        <end position="134"/>
    </location>
</feature>
<name>A0A1V9XZ35_9ACAR</name>
<dbReference type="InParanoid" id="A0A1V9XZ35"/>
<evidence type="ECO:0000313" key="4">
    <source>
        <dbReference type="Proteomes" id="UP000192247"/>
    </source>
</evidence>
<feature type="transmembrane region" description="Helical" evidence="1">
    <location>
        <begin position="40"/>
        <end position="58"/>
    </location>
</feature>
<keyword evidence="1" id="KW-1133">Transmembrane helix</keyword>
<dbReference type="Proteomes" id="UP000192247">
    <property type="component" value="Unassembled WGS sequence"/>
</dbReference>
<protein>
    <submittedName>
        <fullName evidence="3">Uncharacterized protein</fullName>
    </submittedName>
</protein>
<keyword evidence="2" id="KW-0732">Signal</keyword>
<dbReference type="AlphaFoldDB" id="A0A1V9XZ35"/>
<feature type="signal peptide" evidence="2">
    <location>
        <begin position="1"/>
        <end position="30"/>
    </location>
</feature>